<keyword evidence="5" id="KW-1185">Reference proteome</keyword>
<organism evidence="4 5">
    <name type="scientific">Olea europaea subsp. europaea</name>
    <dbReference type="NCBI Taxonomy" id="158383"/>
    <lineage>
        <taxon>Eukaryota</taxon>
        <taxon>Viridiplantae</taxon>
        <taxon>Streptophyta</taxon>
        <taxon>Embryophyta</taxon>
        <taxon>Tracheophyta</taxon>
        <taxon>Spermatophyta</taxon>
        <taxon>Magnoliopsida</taxon>
        <taxon>eudicotyledons</taxon>
        <taxon>Gunneridae</taxon>
        <taxon>Pentapetalae</taxon>
        <taxon>asterids</taxon>
        <taxon>lamiids</taxon>
        <taxon>Lamiales</taxon>
        <taxon>Oleaceae</taxon>
        <taxon>Oleeae</taxon>
        <taxon>Olea</taxon>
    </lineage>
</organism>
<protein>
    <recommendedName>
        <fullName evidence="1">Sister chromatid cohesion protein</fullName>
    </recommendedName>
</protein>
<name>A0A8S0T9C5_OLEEU</name>
<evidence type="ECO:0000313" key="4">
    <source>
        <dbReference type="EMBL" id="CAA3001618.1"/>
    </source>
</evidence>
<evidence type="ECO:0000313" key="5">
    <source>
        <dbReference type="Proteomes" id="UP000594638"/>
    </source>
</evidence>
<reference evidence="4 5" key="1">
    <citation type="submission" date="2019-12" db="EMBL/GenBank/DDBJ databases">
        <authorList>
            <person name="Alioto T."/>
            <person name="Alioto T."/>
            <person name="Gomez Garrido J."/>
        </authorList>
    </citation>
    <scope>NUCLEOTIDE SEQUENCE [LARGE SCALE GENOMIC DNA]</scope>
</reference>
<dbReference type="Pfam" id="PF12830">
    <property type="entry name" value="Nipped-B_C"/>
    <property type="match status" value="1"/>
</dbReference>
<dbReference type="GO" id="GO:0034087">
    <property type="term" value="P:establishment of mitotic sister chromatid cohesion"/>
    <property type="evidence" value="ECO:0007669"/>
    <property type="project" value="TreeGrafter"/>
</dbReference>
<keyword evidence="1" id="KW-0677">Repeat</keyword>
<dbReference type="PANTHER" id="PTHR21704">
    <property type="entry name" value="NIPPED-B-LIKE PROTEIN DELANGIN SCC2-RELATED"/>
    <property type="match status" value="1"/>
</dbReference>
<dbReference type="PANTHER" id="PTHR21704:SF18">
    <property type="entry name" value="NIPPED-B-LIKE PROTEIN"/>
    <property type="match status" value="1"/>
</dbReference>
<dbReference type="AlphaFoldDB" id="A0A8S0T9C5"/>
<accession>A0A8S0T9C5</accession>
<evidence type="ECO:0000259" key="3">
    <source>
        <dbReference type="Pfam" id="PF12830"/>
    </source>
</evidence>
<dbReference type="OrthoDB" id="1720657at2759"/>
<feature type="compositionally biased region" description="Acidic residues" evidence="2">
    <location>
        <begin position="445"/>
        <end position="454"/>
    </location>
</feature>
<dbReference type="Proteomes" id="UP000594638">
    <property type="component" value="Unassembled WGS sequence"/>
</dbReference>
<proteinExistence type="inferred from homology"/>
<feature type="region of interest" description="Disordered" evidence="2">
    <location>
        <begin position="428"/>
        <end position="477"/>
    </location>
</feature>
<dbReference type="InterPro" id="IPR033031">
    <property type="entry name" value="Scc2/Nipped-B"/>
</dbReference>
<dbReference type="GO" id="GO:1990414">
    <property type="term" value="P:replication-born double-strand break repair via sister chromatid exchange"/>
    <property type="evidence" value="ECO:0007669"/>
    <property type="project" value="TreeGrafter"/>
</dbReference>
<keyword evidence="1" id="KW-0539">Nucleus</keyword>
<dbReference type="GO" id="GO:0003682">
    <property type="term" value="F:chromatin binding"/>
    <property type="evidence" value="ECO:0007669"/>
    <property type="project" value="TreeGrafter"/>
</dbReference>
<dbReference type="GO" id="GO:0140588">
    <property type="term" value="P:chromatin looping"/>
    <property type="evidence" value="ECO:0007669"/>
    <property type="project" value="InterPro"/>
</dbReference>
<feature type="compositionally biased region" description="Low complexity" evidence="2">
    <location>
        <begin position="468"/>
        <end position="477"/>
    </location>
</feature>
<dbReference type="InterPro" id="IPR024986">
    <property type="entry name" value="Nipped-B_C"/>
</dbReference>
<evidence type="ECO:0000256" key="1">
    <source>
        <dbReference type="RuleBase" id="RU364107"/>
    </source>
</evidence>
<comment type="subcellular location">
    <subcellularLocation>
        <location evidence="1">Nucleus</location>
    </subcellularLocation>
</comment>
<dbReference type="GO" id="GO:0061775">
    <property type="term" value="F:cohesin loader activity"/>
    <property type="evidence" value="ECO:0007669"/>
    <property type="project" value="InterPro"/>
</dbReference>
<sequence>MVLSSGIKITDDGRVYLVAIIVVIDGVWIELGGGRGRLCWQWAILLVYWNRNGLKSVEDLDWLIFGLWQRIVEIVLRQGLVHPITCVPYLIALETDPLEVNSKLAHHLLMNMNEKYPSFFESRLGDGLQLSFIFIQTMNQGSLENLNLKAQSRLSNNMKGKSDTAYARLGVSRIYKLIRGNRISRNKFMSSVLRKFETPSWNDSVIPFLIYCTEILSLLPFALPDEPLYLIYSINRIIQVRAGTLESDMKDLMQLLQGNTQNINVNGAIQSDPSAHPVSYRTLTVDSNQRVSEELEGHHLPGHAASMDLNMHPSTSGNSYTISSDALLKIQACCLAAGALQLLLKLKRHLKIVYSLDDARCQAFSPNDPIKPGEGLSRQNVPFNISDININPPNSYEDFLRRYQELKNALREDTVDYSTYTANIKRKRPTPRKIGKSGRMVGVNDDPDEDDEDWGGGARSIYRGGRKGSSSTSRQRF</sequence>
<comment type="similarity">
    <text evidence="1">Belongs to the SCC2/Nipped-B family.</text>
</comment>
<gene>
    <name evidence="4" type="ORF">OLEA9_A084749</name>
</gene>
<evidence type="ECO:0000256" key="2">
    <source>
        <dbReference type="SAM" id="MobiDB-lite"/>
    </source>
</evidence>
<dbReference type="GO" id="GO:0010468">
    <property type="term" value="P:regulation of gene expression"/>
    <property type="evidence" value="ECO:0007669"/>
    <property type="project" value="InterPro"/>
</dbReference>
<dbReference type="GO" id="GO:0071169">
    <property type="term" value="P:establishment of protein localization to chromatin"/>
    <property type="evidence" value="ECO:0007669"/>
    <property type="project" value="TreeGrafter"/>
</dbReference>
<feature type="domain" description="Sister chromatid cohesion C-terminal" evidence="3">
    <location>
        <begin position="70"/>
        <end position="237"/>
    </location>
</feature>
<dbReference type="GO" id="GO:0090694">
    <property type="term" value="C:Scc2-Scc4 cohesin loading complex"/>
    <property type="evidence" value="ECO:0007669"/>
    <property type="project" value="TreeGrafter"/>
</dbReference>
<keyword evidence="1" id="KW-0131">Cell cycle</keyword>
<comment type="caution">
    <text evidence="4">The sequence shown here is derived from an EMBL/GenBank/DDBJ whole genome shotgun (WGS) entry which is preliminary data.</text>
</comment>
<dbReference type="Gramene" id="OE9A084749T3">
    <property type="protein sequence ID" value="OE9A084749C3"/>
    <property type="gene ID" value="OE9A084749"/>
</dbReference>
<dbReference type="EMBL" id="CACTIH010005769">
    <property type="protein sequence ID" value="CAA3001618.1"/>
    <property type="molecule type" value="Genomic_DNA"/>
</dbReference>